<accession>A0A0E9XA52</accession>
<name>A0A0E9XA52_ANGAN</name>
<dbReference type="EMBL" id="GBXM01008935">
    <property type="protein sequence ID" value="JAH99642.1"/>
    <property type="molecule type" value="Transcribed_RNA"/>
</dbReference>
<proteinExistence type="predicted"/>
<sequence length="74" mass="8152">MLKKKTTAKNLFKGLTFSISIKYSCSVLWFPFLFTALGSRFQGGIFFPSGCTIGSTETAALLQEQDDSQNSQDC</sequence>
<evidence type="ECO:0000313" key="1">
    <source>
        <dbReference type="EMBL" id="JAH99642.1"/>
    </source>
</evidence>
<dbReference type="AlphaFoldDB" id="A0A0E9XA52"/>
<reference evidence="1" key="2">
    <citation type="journal article" date="2015" name="Fish Shellfish Immunol.">
        <title>Early steps in the European eel (Anguilla anguilla)-Vibrio vulnificus interaction in the gills: Role of the RtxA13 toxin.</title>
        <authorList>
            <person name="Callol A."/>
            <person name="Pajuelo D."/>
            <person name="Ebbesson L."/>
            <person name="Teles M."/>
            <person name="MacKenzie S."/>
            <person name="Amaro C."/>
        </authorList>
    </citation>
    <scope>NUCLEOTIDE SEQUENCE</scope>
</reference>
<protein>
    <submittedName>
        <fullName evidence="1">Uncharacterized protein</fullName>
    </submittedName>
</protein>
<organism evidence="1">
    <name type="scientific">Anguilla anguilla</name>
    <name type="common">European freshwater eel</name>
    <name type="synonym">Muraena anguilla</name>
    <dbReference type="NCBI Taxonomy" id="7936"/>
    <lineage>
        <taxon>Eukaryota</taxon>
        <taxon>Metazoa</taxon>
        <taxon>Chordata</taxon>
        <taxon>Craniata</taxon>
        <taxon>Vertebrata</taxon>
        <taxon>Euteleostomi</taxon>
        <taxon>Actinopterygii</taxon>
        <taxon>Neopterygii</taxon>
        <taxon>Teleostei</taxon>
        <taxon>Anguilliformes</taxon>
        <taxon>Anguillidae</taxon>
        <taxon>Anguilla</taxon>
    </lineage>
</organism>
<reference evidence="1" key="1">
    <citation type="submission" date="2014-11" db="EMBL/GenBank/DDBJ databases">
        <authorList>
            <person name="Amaro Gonzalez C."/>
        </authorList>
    </citation>
    <scope>NUCLEOTIDE SEQUENCE</scope>
</reference>